<dbReference type="InterPro" id="IPR029028">
    <property type="entry name" value="Alpha/beta_knot_MTases"/>
</dbReference>
<dbReference type="InterPro" id="IPR001537">
    <property type="entry name" value="SpoU_MeTrfase"/>
</dbReference>
<comment type="catalytic activity">
    <reaction evidence="5">
        <text>uridine(32) in tRNA + S-adenosyl-L-methionine = 2'-O-methyluridine(32) in tRNA + S-adenosyl-L-homocysteine + H(+)</text>
        <dbReference type="Rhea" id="RHEA:42936"/>
        <dbReference type="Rhea" id="RHEA-COMP:10107"/>
        <dbReference type="Rhea" id="RHEA-COMP:10290"/>
        <dbReference type="ChEBI" id="CHEBI:15378"/>
        <dbReference type="ChEBI" id="CHEBI:57856"/>
        <dbReference type="ChEBI" id="CHEBI:59789"/>
        <dbReference type="ChEBI" id="CHEBI:65315"/>
        <dbReference type="ChEBI" id="CHEBI:74478"/>
        <dbReference type="EC" id="2.1.1.200"/>
    </reaction>
</comment>
<dbReference type="Pfam" id="PF00588">
    <property type="entry name" value="SpoU_methylase"/>
    <property type="match status" value="1"/>
</dbReference>
<keyword evidence="3 7" id="KW-0808">Transferase</keyword>
<evidence type="ECO:0000313" key="8">
    <source>
        <dbReference type="Proteomes" id="UP000027341"/>
    </source>
</evidence>
<comment type="similarity">
    <text evidence="1">Belongs to the class IV-like SAM-binding methyltransferase superfamily. RNA methyltransferase TrmH family.</text>
</comment>
<dbReference type="InterPro" id="IPR004384">
    <property type="entry name" value="RNA_MeTrfase_TrmJ/LasT"/>
</dbReference>
<comment type="subunit">
    <text evidence="5">Homodimer.</text>
</comment>
<comment type="caution">
    <text evidence="7">The sequence shown here is derived from an EMBL/GenBank/DDBJ whole genome shotgun (WGS) entry which is preliminary data.</text>
</comment>
<dbReference type="FunFam" id="3.40.1280.10:FF:000006">
    <property type="entry name" value="Uncharacterized tRNA/rRNA methyltransferase HI_0380"/>
    <property type="match status" value="1"/>
</dbReference>
<protein>
    <recommendedName>
        <fullName evidence="5">tRNA (cytidine/uridine-2'-O-)-methyltransferase TrmJ</fullName>
        <ecNumber evidence="5">2.1.1.200</ecNumber>
    </recommendedName>
    <alternativeName>
        <fullName evidence="5">tRNA (cytidine(32)/uridine(32)-2'-O)-methyltransferase</fullName>
    </alternativeName>
    <alternativeName>
        <fullName evidence="5">tRNA Cm32/Um32 methyltransferase</fullName>
    </alternativeName>
</protein>
<evidence type="ECO:0000256" key="2">
    <source>
        <dbReference type="ARBA" id="ARBA00022603"/>
    </source>
</evidence>
<dbReference type="PANTHER" id="PTHR42786">
    <property type="entry name" value="TRNA/RRNA METHYLTRANSFERASE"/>
    <property type="match status" value="1"/>
</dbReference>
<evidence type="ECO:0000256" key="1">
    <source>
        <dbReference type="ARBA" id="ARBA00007228"/>
    </source>
</evidence>
<dbReference type="RefSeq" id="WP_051623191.1">
    <property type="nucleotide sequence ID" value="NZ_AP020335.1"/>
</dbReference>
<keyword evidence="4 5" id="KW-0949">S-adenosyl-L-methionine</keyword>
<dbReference type="EMBL" id="JMIU01000001">
    <property type="protein sequence ID" value="KDN96901.1"/>
    <property type="molecule type" value="Genomic_DNA"/>
</dbReference>
<evidence type="ECO:0000256" key="3">
    <source>
        <dbReference type="ARBA" id="ARBA00022679"/>
    </source>
</evidence>
<name>A0A067A2P6_HYDMR</name>
<feature type="domain" description="tRNA/rRNA methyltransferase SpoU type" evidence="6">
    <location>
        <begin position="14"/>
        <end position="165"/>
    </location>
</feature>
<dbReference type="GO" id="GO:0106339">
    <property type="term" value="F:tRNA (cytidine(32)-2'-O)-methyltransferase activity"/>
    <property type="evidence" value="ECO:0007669"/>
    <property type="project" value="RHEA"/>
</dbReference>
<dbReference type="Gene3D" id="3.40.1280.10">
    <property type="match status" value="1"/>
</dbReference>
<dbReference type="GO" id="GO:0003723">
    <property type="term" value="F:RNA binding"/>
    <property type="evidence" value="ECO:0007669"/>
    <property type="project" value="InterPro"/>
</dbReference>
<comment type="catalytic activity">
    <reaction evidence="5">
        <text>cytidine(32) in tRNA + S-adenosyl-L-methionine = 2'-O-methylcytidine(32) in tRNA + S-adenosyl-L-homocysteine + H(+)</text>
        <dbReference type="Rhea" id="RHEA:42932"/>
        <dbReference type="Rhea" id="RHEA-COMP:10288"/>
        <dbReference type="Rhea" id="RHEA-COMP:10289"/>
        <dbReference type="ChEBI" id="CHEBI:15378"/>
        <dbReference type="ChEBI" id="CHEBI:57856"/>
        <dbReference type="ChEBI" id="CHEBI:59789"/>
        <dbReference type="ChEBI" id="CHEBI:74495"/>
        <dbReference type="ChEBI" id="CHEBI:82748"/>
        <dbReference type="EC" id="2.1.1.200"/>
    </reaction>
</comment>
<keyword evidence="2 5" id="KW-0489">Methyltransferase</keyword>
<keyword evidence="8" id="KW-1185">Reference proteome</keyword>
<dbReference type="Gene3D" id="1.10.8.590">
    <property type="match status" value="1"/>
</dbReference>
<dbReference type="NCBIfam" id="TIGR00050">
    <property type="entry name" value="rRNA_methyl_1"/>
    <property type="match status" value="1"/>
</dbReference>
<dbReference type="EC" id="2.1.1.200" evidence="5"/>
<sequence>MIEDYRSHPKLSKIKIVLIETSHPGNIGAVARAMKNMGLSQLVLVNPKEFPSQVASARASGAADVLSEAVVKETLDEAIADCKLVVGASARLRKVSWPQMDVRETATMIMEVTENEDDQVALLFGREDSGLSNAELDKCHYLAHIPTNPTYSSLNIAAAVQVFVYECLMATDLKNSFSSGQYNHKLASSEQLEGFYDHLYQSLQDIGFLDPAKNARFMRRMRKLFNRTQLDVKEIDILRGILTASQRQSVKLQELQALQSSEPEVEPKNV</sequence>
<dbReference type="AlphaFoldDB" id="A0A067A2P6"/>
<accession>A0A067A2P6</accession>
<organism evidence="7 8">
    <name type="scientific">Hydrogenovibrio marinus</name>
    <dbReference type="NCBI Taxonomy" id="28885"/>
    <lineage>
        <taxon>Bacteria</taxon>
        <taxon>Pseudomonadati</taxon>
        <taxon>Pseudomonadota</taxon>
        <taxon>Gammaproteobacteria</taxon>
        <taxon>Thiotrichales</taxon>
        <taxon>Piscirickettsiaceae</taxon>
        <taxon>Hydrogenovibrio</taxon>
    </lineage>
</organism>
<comment type="function">
    <text evidence="5">Catalyzes the formation of 2'O-methylated cytidine (Cm32) or 2'O-methylated uridine (Um32) at position 32 in tRNA.</text>
</comment>
<dbReference type="SUPFAM" id="SSF75217">
    <property type="entry name" value="alpha/beta knot"/>
    <property type="match status" value="1"/>
</dbReference>
<keyword evidence="5" id="KW-0819">tRNA processing</keyword>
<dbReference type="GO" id="GO:0160206">
    <property type="term" value="F:tRNA (cytidine(32)/uridine(32)-2'-O)-methyltransferase activity"/>
    <property type="evidence" value="ECO:0007669"/>
    <property type="project" value="UniProtKB-EC"/>
</dbReference>
<dbReference type="PIRSF" id="PIRSF004808">
    <property type="entry name" value="LasT"/>
    <property type="match status" value="1"/>
</dbReference>
<comment type="subcellular location">
    <subcellularLocation>
        <location evidence="5">Cytoplasm</location>
    </subcellularLocation>
</comment>
<dbReference type="Proteomes" id="UP000027341">
    <property type="component" value="Unassembled WGS sequence"/>
</dbReference>
<dbReference type="CDD" id="cd18093">
    <property type="entry name" value="SpoU-like_TrmJ"/>
    <property type="match status" value="1"/>
</dbReference>
<dbReference type="GO" id="GO:0005829">
    <property type="term" value="C:cytosol"/>
    <property type="evidence" value="ECO:0007669"/>
    <property type="project" value="TreeGrafter"/>
</dbReference>
<proteinExistence type="inferred from homology"/>
<evidence type="ECO:0000259" key="6">
    <source>
        <dbReference type="Pfam" id="PF00588"/>
    </source>
</evidence>
<evidence type="ECO:0000256" key="4">
    <source>
        <dbReference type="ARBA" id="ARBA00022691"/>
    </source>
</evidence>
<gene>
    <name evidence="5" type="primary">trmJ</name>
    <name evidence="7" type="ORF">EI16_11755</name>
</gene>
<reference evidence="7 8" key="1">
    <citation type="submission" date="2014-04" db="EMBL/GenBank/DDBJ databases">
        <title>Draft genome sequence of Hydrogenovibrio marinus MH-110, a model organism for aerobic H2 metabolism.</title>
        <authorList>
            <person name="Cha H.J."/>
            <person name="Jo B.H."/>
            <person name="Hwang B.H."/>
        </authorList>
    </citation>
    <scope>NUCLEOTIDE SEQUENCE [LARGE SCALE GENOMIC DNA]</scope>
    <source>
        <strain evidence="7 8">MH-110</strain>
    </source>
</reference>
<evidence type="ECO:0000313" key="7">
    <source>
        <dbReference type="EMBL" id="KDN96901.1"/>
    </source>
</evidence>
<dbReference type="PANTHER" id="PTHR42786:SF2">
    <property type="entry name" value="TRNA (CYTIDINE_URIDINE-2'-O-)-METHYLTRANSFERASE TRMJ"/>
    <property type="match status" value="1"/>
</dbReference>
<dbReference type="STRING" id="28885.EI16_11755"/>
<keyword evidence="5" id="KW-0963">Cytoplasm</keyword>
<dbReference type="GO" id="GO:0002128">
    <property type="term" value="P:tRNA nucleoside ribose methylation"/>
    <property type="evidence" value="ECO:0007669"/>
    <property type="project" value="TreeGrafter"/>
</dbReference>
<evidence type="ECO:0000256" key="5">
    <source>
        <dbReference type="RuleBase" id="RU362024"/>
    </source>
</evidence>
<dbReference type="InterPro" id="IPR029026">
    <property type="entry name" value="tRNA_m1G_MTases_N"/>
</dbReference>